<dbReference type="EMBL" id="JBBPCB010000001">
    <property type="protein sequence ID" value="MEK8178764.1"/>
    <property type="molecule type" value="Genomic_DNA"/>
</dbReference>
<name>A0ABU9DWI1_9FLAO</name>
<keyword evidence="10" id="KW-0482">Metalloprotease</keyword>
<evidence type="ECO:0000256" key="12">
    <source>
        <dbReference type="ARBA" id="ARBA00023180"/>
    </source>
</evidence>
<evidence type="ECO:0000256" key="7">
    <source>
        <dbReference type="ARBA" id="ARBA00022729"/>
    </source>
</evidence>
<evidence type="ECO:0000256" key="3">
    <source>
        <dbReference type="ARBA" id="ARBA00004479"/>
    </source>
</evidence>
<evidence type="ECO:0000256" key="9">
    <source>
        <dbReference type="ARBA" id="ARBA00022989"/>
    </source>
</evidence>
<evidence type="ECO:0000313" key="15">
    <source>
        <dbReference type="EMBL" id="MEK8178764.1"/>
    </source>
</evidence>
<accession>A0ABU9DWI1</accession>
<keyword evidence="16" id="KW-1185">Reference proteome</keyword>
<gene>
    <name evidence="15" type="ORF">WMW71_00300</name>
</gene>
<keyword evidence="7 14" id="KW-0732">Signal</keyword>
<evidence type="ECO:0000256" key="6">
    <source>
        <dbReference type="ARBA" id="ARBA00022723"/>
    </source>
</evidence>
<comment type="cofactor">
    <cofactor evidence="1">
        <name>Mn(2+)</name>
        <dbReference type="ChEBI" id="CHEBI:29035"/>
    </cofactor>
</comment>
<keyword evidence="8" id="KW-0378">Hydrolase</keyword>
<dbReference type="Proteomes" id="UP001491349">
    <property type="component" value="Unassembled WGS sequence"/>
</dbReference>
<dbReference type="PANTHER" id="PTHR31120">
    <property type="entry name" value="METALLOPROTEASE TIKI"/>
    <property type="match status" value="1"/>
</dbReference>
<feature type="coiled-coil region" evidence="13">
    <location>
        <begin position="167"/>
        <end position="196"/>
    </location>
</feature>
<keyword evidence="13" id="KW-0175">Coiled coil</keyword>
<feature type="chain" id="PRO_5046002549" evidence="14">
    <location>
        <begin position="20"/>
        <end position="1216"/>
    </location>
</feature>
<evidence type="ECO:0000256" key="4">
    <source>
        <dbReference type="ARBA" id="ARBA00022670"/>
    </source>
</evidence>
<evidence type="ECO:0000256" key="5">
    <source>
        <dbReference type="ARBA" id="ARBA00022692"/>
    </source>
</evidence>
<dbReference type="Pfam" id="PF01963">
    <property type="entry name" value="TraB_PrgY_gumN"/>
    <property type="match status" value="1"/>
</dbReference>
<dbReference type="InterPro" id="IPR040230">
    <property type="entry name" value="TIKI1/2-like"/>
</dbReference>
<comment type="cofactor">
    <cofactor evidence="2">
        <name>Co(2+)</name>
        <dbReference type="ChEBI" id="CHEBI:48828"/>
    </cofactor>
</comment>
<keyword evidence="11" id="KW-0472">Membrane</keyword>
<organism evidence="15 16">
    <name type="scientific">Flavobacterium buctense</name>
    <dbReference type="NCBI Taxonomy" id="1648146"/>
    <lineage>
        <taxon>Bacteria</taxon>
        <taxon>Pseudomonadati</taxon>
        <taxon>Bacteroidota</taxon>
        <taxon>Flavobacteriia</taxon>
        <taxon>Flavobacteriales</taxon>
        <taxon>Flavobacteriaceae</taxon>
        <taxon>Flavobacterium</taxon>
    </lineage>
</organism>
<proteinExistence type="predicted"/>
<dbReference type="RefSeq" id="WP_187658921.1">
    <property type="nucleotide sequence ID" value="NZ_JACTAB010000001.1"/>
</dbReference>
<evidence type="ECO:0000256" key="11">
    <source>
        <dbReference type="ARBA" id="ARBA00023136"/>
    </source>
</evidence>
<dbReference type="PANTHER" id="PTHR31120:SF6">
    <property type="entry name" value="METALLOPROTEASE TIKI HOMOLOG"/>
    <property type="match status" value="1"/>
</dbReference>
<comment type="subcellular location">
    <subcellularLocation>
        <location evidence="3">Membrane</location>
        <topology evidence="3">Single-pass type I membrane protein</topology>
    </subcellularLocation>
</comment>
<evidence type="ECO:0000256" key="1">
    <source>
        <dbReference type="ARBA" id="ARBA00001936"/>
    </source>
</evidence>
<keyword evidence="5" id="KW-0812">Transmembrane</keyword>
<dbReference type="InterPro" id="IPR002816">
    <property type="entry name" value="TraB/PrgY/GumN_fam"/>
</dbReference>
<evidence type="ECO:0000256" key="13">
    <source>
        <dbReference type="SAM" id="Coils"/>
    </source>
</evidence>
<keyword evidence="4" id="KW-0645">Protease</keyword>
<protein>
    <submittedName>
        <fullName evidence="15">TraB/GumN family protein</fullName>
    </submittedName>
</protein>
<sequence length="1216" mass="141708">MKKIFALVLFVLFTLQVNAQFEKTLLWEISGKGLKKKSYVYGTFHVNDKISYHLSDAFYKHLLEADIVSNESNPDSWGELFDLYMNYRPQQRTKFYSKFYLKPVEKQDLLPLFTNYNFFNQMSSGVEGNRADYSESTVLDMFIHQTAKKYNKKTVGLEDAKKSFINFSKAEQMVDFKESENEASEEEEEKKAILTKILKGKSIYTTLKDFYREKDIVMLDSLSKLSESPKKHKIMIIDRNYDMVKSIDSLVHHGSLFSAVGAAHLGGKEGVLQLLINKGYQVTPVIGPLTKKGETDKKTIEEFFPEPKIKTEPTPDQMIQTVDFDLNLNFEKIKSTLDITNGGVLSMVRVPLHNYLQKKNDYFNHKSIDSLLYEFIPGEILEKKEIKDEAYIGYDVKNKSKAGNFQHYRFYVTPLEIISVSFSGTGTYVKQYEQTIFDKFKIKGFKNTWEKVQPQKGGFSVTMPEFCVQYGNSEKTASDVTFEAFDPKEKSYFFVIENTSTDMDFMDDKTFQHQQIQNEFYMNQEMEETANFEKNTKDYVSSSTNEHHKVQLKSIIKGNKFYLLGAIDATEQNSTKFFNSFTFEEFKTSESTVYKDTLGKYVIEIPKKINEQTILGIGNDEIRSMRRWQRNPEVNFDPKEFNSYIGKSVTVEVMNYPRYLQVSTLDSLKNDYNKELKTLFDNYRINKDNTDPWLSTWDNYFKEFEKTEILSNTFSHNDALGCEVADALVSIKNSDQALKIKTFFMDNRKVTLKTLVDRNYKNDDSFTEKAFSSFVPEKTTQRSIFDDKVKLFLEEAASETDSIRKIAYNNLYNLTLNETDFERITTFLDTHEFEDTEAYGKVGLYQKLGDLKHKEVVPYLENKYKAEGTKTTEQLAILNALASQNTENAYRQVLKLMEFDLPVTEDAYELNQLFHSFEENLEESKVLFPDIFQFYGIEEYNKPIISFCNALLDKKLGSPKKIAAFQKLILTHSKLEYKRLLNREEKKASEEENEYEEDYAYDYEEDENPNSNLLNYLSLLSHLPKNNDVNELMTKIKKLDNPEILLEILKLEITHNKASKELIKKGLDNPKTKFKTILLLQEKDAFDFLKTISDDEIAEAAMRDFDKIKETSKVQFLEKREIKQGNNLAVFYFYQSQKTKEEKIIGTKTFHSMAFLIENGKIVPKAYFSPVLEEIDEENTIEKLMPAIMKETINANHPGASFRKKEERENYFNFEE</sequence>
<dbReference type="CDD" id="cd14789">
    <property type="entry name" value="Tiki"/>
    <property type="match status" value="1"/>
</dbReference>
<keyword evidence="6" id="KW-0479">Metal-binding</keyword>
<reference evidence="15 16" key="1">
    <citation type="submission" date="2024-04" db="EMBL/GenBank/DDBJ databases">
        <title>draft genome sequnece of Flavobacterium buctense JCM 30750.</title>
        <authorList>
            <person name="Kim D.-U."/>
        </authorList>
    </citation>
    <scope>NUCLEOTIDE SEQUENCE [LARGE SCALE GENOMIC DNA]</scope>
    <source>
        <strain evidence="15 16">JCM 30750</strain>
    </source>
</reference>
<feature type="signal peptide" evidence="14">
    <location>
        <begin position="1"/>
        <end position="19"/>
    </location>
</feature>
<evidence type="ECO:0000256" key="10">
    <source>
        <dbReference type="ARBA" id="ARBA00023049"/>
    </source>
</evidence>
<keyword evidence="9" id="KW-1133">Transmembrane helix</keyword>
<evidence type="ECO:0000313" key="16">
    <source>
        <dbReference type="Proteomes" id="UP001491349"/>
    </source>
</evidence>
<keyword evidence="12" id="KW-0325">Glycoprotein</keyword>
<comment type="caution">
    <text evidence="15">The sequence shown here is derived from an EMBL/GenBank/DDBJ whole genome shotgun (WGS) entry which is preliminary data.</text>
</comment>
<evidence type="ECO:0000256" key="2">
    <source>
        <dbReference type="ARBA" id="ARBA00001941"/>
    </source>
</evidence>
<evidence type="ECO:0000256" key="8">
    <source>
        <dbReference type="ARBA" id="ARBA00022801"/>
    </source>
</evidence>
<evidence type="ECO:0000256" key="14">
    <source>
        <dbReference type="SAM" id="SignalP"/>
    </source>
</evidence>